<proteinExistence type="predicted"/>
<accession>A0ABV3AM04</accession>
<dbReference type="RefSeq" id="WP_356197482.1">
    <property type="nucleotide sequence ID" value="NZ_JBEXDP010000116.1"/>
</dbReference>
<evidence type="ECO:0000313" key="2">
    <source>
        <dbReference type="Proteomes" id="UP001551011"/>
    </source>
</evidence>
<dbReference type="EMBL" id="JBFAEG010000043">
    <property type="protein sequence ID" value="MEU5712981.1"/>
    <property type="molecule type" value="Genomic_DNA"/>
</dbReference>
<sequence>MVALLSGARRRPSLSCGLVAGVEQHLSGGDLLALRVSGGAGELFVVQPE</sequence>
<protein>
    <submittedName>
        <fullName evidence="1">Uncharacterized protein</fullName>
    </submittedName>
</protein>
<reference evidence="1 2" key="1">
    <citation type="submission" date="2024-06" db="EMBL/GenBank/DDBJ databases">
        <title>The Natural Products Discovery Center: Release of the First 8490 Sequenced Strains for Exploring Actinobacteria Biosynthetic Diversity.</title>
        <authorList>
            <person name="Kalkreuter E."/>
            <person name="Kautsar S.A."/>
            <person name="Yang D."/>
            <person name="Bader C.D."/>
            <person name="Teijaro C.N."/>
            <person name="Fluegel L."/>
            <person name="Davis C.M."/>
            <person name="Simpson J.R."/>
            <person name="Lauterbach L."/>
            <person name="Steele A.D."/>
            <person name="Gui C."/>
            <person name="Meng S."/>
            <person name="Li G."/>
            <person name="Viehrig K."/>
            <person name="Ye F."/>
            <person name="Su P."/>
            <person name="Kiefer A.F."/>
            <person name="Nichols A."/>
            <person name="Cepeda A.J."/>
            <person name="Yan W."/>
            <person name="Fan B."/>
            <person name="Jiang Y."/>
            <person name="Adhikari A."/>
            <person name="Zheng C.-J."/>
            <person name="Schuster L."/>
            <person name="Cowan T.M."/>
            <person name="Smanski M.J."/>
            <person name="Chevrette M.G."/>
            <person name="De Carvalho L.P.S."/>
            <person name="Shen B."/>
        </authorList>
    </citation>
    <scope>NUCLEOTIDE SEQUENCE [LARGE SCALE GENOMIC DNA]</scope>
    <source>
        <strain evidence="1 2">NPDC020594</strain>
    </source>
</reference>
<dbReference type="Proteomes" id="UP001551011">
    <property type="component" value="Unassembled WGS sequence"/>
</dbReference>
<evidence type="ECO:0000313" key="1">
    <source>
        <dbReference type="EMBL" id="MEU5712981.1"/>
    </source>
</evidence>
<organism evidence="1 2">
    <name type="scientific">Streptomyces flaveolus</name>
    <dbReference type="NCBI Taxonomy" id="67297"/>
    <lineage>
        <taxon>Bacteria</taxon>
        <taxon>Bacillati</taxon>
        <taxon>Actinomycetota</taxon>
        <taxon>Actinomycetes</taxon>
        <taxon>Kitasatosporales</taxon>
        <taxon>Streptomycetaceae</taxon>
        <taxon>Streptomyces</taxon>
    </lineage>
</organism>
<keyword evidence="2" id="KW-1185">Reference proteome</keyword>
<comment type="caution">
    <text evidence="1">The sequence shown here is derived from an EMBL/GenBank/DDBJ whole genome shotgun (WGS) entry which is preliminary data.</text>
</comment>
<gene>
    <name evidence="1" type="ORF">AB0H04_40245</name>
</gene>
<name>A0ABV3AM04_9ACTN</name>